<dbReference type="Pfam" id="PF02517">
    <property type="entry name" value="Rce1-like"/>
    <property type="match status" value="1"/>
</dbReference>
<reference evidence="3 4" key="1">
    <citation type="submission" date="2023-04" db="EMBL/GenBank/DDBJ databases">
        <title>Halomonas strains isolated from rhizosphere soil.</title>
        <authorList>
            <person name="Xu L."/>
            <person name="Sun J.-Q."/>
        </authorList>
    </citation>
    <scope>NUCLEOTIDE SEQUENCE [LARGE SCALE GENOMIC DNA]</scope>
    <source>
        <strain evidence="3 4">LR5S20</strain>
    </source>
</reference>
<evidence type="ECO:0000256" key="1">
    <source>
        <dbReference type="SAM" id="Phobius"/>
    </source>
</evidence>
<dbReference type="InterPro" id="IPR003675">
    <property type="entry name" value="Rce1/LyrA-like_dom"/>
</dbReference>
<dbReference type="InterPro" id="IPR052710">
    <property type="entry name" value="CAAX_protease"/>
</dbReference>
<dbReference type="PANTHER" id="PTHR36435">
    <property type="entry name" value="SLR1288 PROTEIN"/>
    <property type="match status" value="1"/>
</dbReference>
<keyword evidence="3" id="KW-0378">Hydrolase</keyword>
<dbReference type="GO" id="GO:0008237">
    <property type="term" value="F:metallopeptidase activity"/>
    <property type="evidence" value="ECO:0007669"/>
    <property type="project" value="UniProtKB-KW"/>
</dbReference>
<protein>
    <submittedName>
        <fullName evidence="3">CPBP family intramembrane metalloprotease</fullName>
        <ecNumber evidence="3">3.4.-.-</ecNumber>
    </submittedName>
</protein>
<dbReference type="RefSeq" id="WP_282735412.1">
    <property type="nucleotide sequence ID" value="NZ_JASCQP010000026.1"/>
</dbReference>
<keyword evidence="3" id="KW-0645">Protease</keyword>
<keyword evidence="3" id="KW-0482">Metalloprotease</keyword>
<organism evidence="3 4">
    <name type="scientific">Halomonas rhizosphaerae</name>
    <dbReference type="NCBI Taxonomy" id="3043296"/>
    <lineage>
        <taxon>Bacteria</taxon>
        <taxon>Pseudomonadati</taxon>
        <taxon>Pseudomonadota</taxon>
        <taxon>Gammaproteobacteria</taxon>
        <taxon>Oceanospirillales</taxon>
        <taxon>Halomonadaceae</taxon>
        <taxon>Halomonas</taxon>
    </lineage>
</organism>
<keyword evidence="1" id="KW-0472">Membrane</keyword>
<feature type="transmembrane region" description="Helical" evidence="1">
    <location>
        <begin position="176"/>
        <end position="196"/>
    </location>
</feature>
<feature type="transmembrane region" description="Helical" evidence="1">
    <location>
        <begin position="67"/>
        <end position="89"/>
    </location>
</feature>
<accession>A0ABT6UZQ8</accession>
<keyword evidence="1" id="KW-1133">Transmembrane helix</keyword>
<feature type="transmembrane region" description="Helical" evidence="1">
    <location>
        <begin position="145"/>
        <end position="170"/>
    </location>
</feature>
<feature type="domain" description="CAAX prenyl protease 2/Lysostaphin resistance protein A-like" evidence="2">
    <location>
        <begin position="176"/>
        <end position="265"/>
    </location>
</feature>
<feature type="transmembrane region" description="Helical" evidence="1">
    <location>
        <begin position="257"/>
        <end position="276"/>
    </location>
</feature>
<evidence type="ECO:0000313" key="3">
    <source>
        <dbReference type="EMBL" id="MDI5891462.1"/>
    </source>
</evidence>
<sequence length="279" mass="29774">MLAFGMLYSLSLIVFGLCADARRRLGGAVAILLLAGLVGYATWLFVVLALGYVALSGWMQIRRVPPWLAWARIAAWVVASAGLVLHGWPGYEGLVVVEQRVLKEGSLPVSLYVSHDKVLVAWSLLGWLPLFGHSMPPVGGVPARAVPWVGAGGIVALMGLAVALGLVAWQPGLPEVFWVFAVANLLNTCVAEELLFRGMLQRWLMRRTGALVAVAVSSGLFGVAHLTGGGAFVLVATAAGLLYGLVYLWTGRLVWAVLVHWGLNLSHLLLFSYPMLAGA</sequence>
<feature type="transmembrane region" description="Helical" evidence="1">
    <location>
        <begin position="232"/>
        <end position="250"/>
    </location>
</feature>
<feature type="transmembrane region" description="Helical" evidence="1">
    <location>
        <begin position="28"/>
        <end position="55"/>
    </location>
</feature>
<dbReference type="Proteomes" id="UP001225957">
    <property type="component" value="Unassembled WGS sequence"/>
</dbReference>
<keyword evidence="4" id="KW-1185">Reference proteome</keyword>
<keyword evidence="1" id="KW-0812">Transmembrane</keyword>
<comment type="caution">
    <text evidence="3">The sequence shown here is derived from an EMBL/GenBank/DDBJ whole genome shotgun (WGS) entry which is preliminary data.</text>
</comment>
<feature type="transmembrane region" description="Helical" evidence="1">
    <location>
        <begin position="109"/>
        <end position="133"/>
    </location>
</feature>
<evidence type="ECO:0000259" key="2">
    <source>
        <dbReference type="Pfam" id="PF02517"/>
    </source>
</evidence>
<evidence type="ECO:0000313" key="4">
    <source>
        <dbReference type="Proteomes" id="UP001225957"/>
    </source>
</evidence>
<gene>
    <name evidence="3" type="ORF">QLQ83_10160</name>
</gene>
<name>A0ABT6UZQ8_9GAMM</name>
<dbReference type="EC" id="3.4.-.-" evidence="3"/>
<dbReference type="PANTHER" id="PTHR36435:SF1">
    <property type="entry name" value="CAAX AMINO TERMINAL PROTEASE FAMILY PROTEIN"/>
    <property type="match status" value="1"/>
</dbReference>
<dbReference type="EMBL" id="JASCQP010000026">
    <property type="protein sequence ID" value="MDI5891462.1"/>
    <property type="molecule type" value="Genomic_DNA"/>
</dbReference>
<proteinExistence type="predicted"/>
<feature type="transmembrane region" description="Helical" evidence="1">
    <location>
        <begin position="208"/>
        <end position="226"/>
    </location>
</feature>